<dbReference type="GO" id="GO:0042171">
    <property type="term" value="F:lysophosphatidic acid acyltransferase activity"/>
    <property type="evidence" value="ECO:0007669"/>
    <property type="project" value="TreeGrafter"/>
</dbReference>
<evidence type="ECO:0000256" key="1">
    <source>
        <dbReference type="ARBA" id="ARBA00038097"/>
    </source>
</evidence>
<name>A0A7D8V3S1_VANHU</name>
<evidence type="ECO:0000313" key="4">
    <source>
        <dbReference type="EMBL" id="TXT13058.1"/>
    </source>
</evidence>
<feature type="compositionally biased region" description="Polar residues" evidence="2">
    <location>
        <begin position="124"/>
        <end position="137"/>
    </location>
</feature>
<dbReference type="GO" id="GO:0035965">
    <property type="term" value="P:cardiolipin acyl-chain remodeling"/>
    <property type="evidence" value="ECO:0007669"/>
    <property type="project" value="TreeGrafter"/>
</dbReference>
<dbReference type="GO" id="GO:0055088">
    <property type="term" value="P:lipid homeostasis"/>
    <property type="evidence" value="ECO:0007669"/>
    <property type="project" value="TreeGrafter"/>
</dbReference>
<dbReference type="OrthoDB" id="7457040at2759"/>
<dbReference type="GO" id="GO:0005743">
    <property type="term" value="C:mitochondrial inner membrane"/>
    <property type="evidence" value="ECO:0007669"/>
    <property type="project" value="TreeGrafter"/>
</dbReference>
<feature type="region of interest" description="Disordered" evidence="2">
    <location>
        <begin position="116"/>
        <end position="147"/>
    </location>
</feature>
<dbReference type="AlphaFoldDB" id="A0A7D8V3S1"/>
<comment type="caution">
    <text evidence="4">The sequence shown here is derived from an EMBL/GenBank/DDBJ whole genome shotgun (WGS) entry which is preliminary data.</text>
</comment>
<dbReference type="EMBL" id="QKWK01000003">
    <property type="protein sequence ID" value="TXT13058.1"/>
    <property type="molecule type" value="Genomic_DNA"/>
</dbReference>
<feature type="domain" description="AB hydrolase-1" evidence="3">
    <location>
        <begin position="171"/>
        <end position="297"/>
    </location>
</feature>
<dbReference type="Proteomes" id="UP000473826">
    <property type="component" value="Unassembled WGS sequence"/>
</dbReference>
<comment type="similarity">
    <text evidence="1">Belongs to the peptidase S33 family. ABHD4/ABHD5 subfamily.</text>
</comment>
<dbReference type="InterPro" id="IPR000073">
    <property type="entry name" value="AB_hydrolase_1"/>
</dbReference>
<reference evidence="4 5" key="1">
    <citation type="journal article" date="2019" name="PLoS Genet.">
        <title>Convergent evolution of linked mating-type loci in basidiomycete fungi.</title>
        <authorList>
            <person name="Sun S."/>
            <person name="Coelho M.A."/>
            <person name="Heitman J."/>
            <person name="Nowrousian M."/>
        </authorList>
    </citation>
    <scope>NUCLEOTIDE SEQUENCE [LARGE SCALE GENOMIC DNA]</scope>
    <source>
        <strain evidence="4 5">CBS 4282</strain>
    </source>
</reference>
<dbReference type="Gene3D" id="3.40.50.1820">
    <property type="entry name" value="alpha/beta hydrolase"/>
    <property type="match status" value="1"/>
</dbReference>
<dbReference type="PANTHER" id="PTHR42886:SF29">
    <property type="entry name" value="PUMMELIG, ISOFORM A"/>
    <property type="match status" value="1"/>
</dbReference>
<dbReference type="InterPro" id="IPR029058">
    <property type="entry name" value="AB_hydrolase_fold"/>
</dbReference>
<feature type="compositionally biased region" description="Low complexity" evidence="2">
    <location>
        <begin position="1"/>
        <end position="13"/>
    </location>
</feature>
<feature type="region of interest" description="Disordered" evidence="2">
    <location>
        <begin position="1"/>
        <end position="32"/>
    </location>
</feature>
<evidence type="ECO:0000313" key="5">
    <source>
        <dbReference type="Proteomes" id="UP000473826"/>
    </source>
</evidence>
<dbReference type="GO" id="GO:0006654">
    <property type="term" value="P:phosphatidic acid biosynthetic process"/>
    <property type="evidence" value="ECO:0007669"/>
    <property type="project" value="TreeGrafter"/>
</dbReference>
<gene>
    <name evidence="4" type="ORF">VHUM_01459</name>
</gene>
<accession>A0A7D8V3S1</accession>
<dbReference type="Pfam" id="PF00561">
    <property type="entry name" value="Abhydrolase_1"/>
    <property type="match status" value="1"/>
</dbReference>
<organism evidence="4 5">
    <name type="scientific">Vanrija humicola</name>
    <name type="common">Yeast</name>
    <name type="synonym">Cryptococcus humicola</name>
    <dbReference type="NCBI Taxonomy" id="5417"/>
    <lineage>
        <taxon>Eukaryota</taxon>
        <taxon>Fungi</taxon>
        <taxon>Dikarya</taxon>
        <taxon>Basidiomycota</taxon>
        <taxon>Agaricomycotina</taxon>
        <taxon>Tremellomycetes</taxon>
        <taxon>Trichosporonales</taxon>
        <taxon>Trichosporonaceae</taxon>
        <taxon>Vanrija</taxon>
    </lineage>
</organism>
<evidence type="ECO:0000259" key="3">
    <source>
        <dbReference type="Pfam" id="PF00561"/>
    </source>
</evidence>
<dbReference type="SUPFAM" id="SSF53474">
    <property type="entry name" value="alpha/beta-Hydrolases"/>
    <property type="match status" value="1"/>
</dbReference>
<proteinExistence type="inferred from homology"/>
<sequence length="518" mass="55894">MATTTATATAAATFSEPPTRVSSPSSAPAARDIPTDFRTSLAAWWASSGYRDARIAEDRMLRRLSYYSPAPPEPSKSWFSWSGSHSQADDKPFVAPIDPSTGFAATVRNVFIPTPDPALAPTVPDTNPDSRASSVKSGKSGHEKKHCHKNHQDYINTLEITRKDNVDSKEAVVVLHGYAAAQGFFFRNWDPIARSAAATGRRTFFLDWLGMGLSSRPNPSLLAAPSNAPVEQRVARAEHFFLSSLESWRASVGLEKMVLVGHSLGGYLATAYALRYPDRVSSLILVSPVGIPHGELNLNGSGPAPSTKAKPAEADADNVDEGIAGNPEALEAAVTAAKSTPTPAPEPAQNTSRSLIRSVFLWGWDKGLSPFSVLRGIGPWGPMLVGKYSSRRFASQSPDDVRDLHSYIYGTSTLKGSGEFCISHILKPGAYARLPLIDRVDKLKIPVSFLYGDNDWMDLDGGRDAVKVLEKAGNAAGSFHVVPQAGHHLYLDNPEVTNGIIDRAIRTAPRSYEYTPAE</sequence>
<protein>
    <recommendedName>
        <fullName evidence="3">AB hydrolase-1 domain-containing protein</fullName>
    </recommendedName>
</protein>
<dbReference type="PANTHER" id="PTHR42886">
    <property type="entry name" value="RE40534P-RELATED"/>
    <property type="match status" value="1"/>
</dbReference>
<evidence type="ECO:0000256" key="2">
    <source>
        <dbReference type="SAM" id="MobiDB-lite"/>
    </source>
</evidence>
<keyword evidence="5" id="KW-1185">Reference proteome</keyword>
<dbReference type="GO" id="GO:0004623">
    <property type="term" value="F:phospholipase A2 activity"/>
    <property type="evidence" value="ECO:0007669"/>
    <property type="project" value="TreeGrafter"/>
</dbReference>